<accession>A0A9Q5QUM3</accession>
<keyword evidence="1" id="KW-0472">Membrane</keyword>
<organism evidence="2 3">
    <name type="scientific">Cylindrospermopsis raciborskii CENA302</name>
    <dbReference type="NCBI Taxonomy" id="1170768"/>
    <lineage>
        <taxon>Bacteria</taxon>
        <taxon>Bacillati</taxon>
        <taxon>Cyanobacteriota</taxon>
        <taxon>Cyanophyceae</taxon>
        <taxon>Nostocales</taxon>
        <taxon>Aphanizomenonaceae</taxon>
        <taxon>Cylindrospermopsis</taxon>
    </lineage>
</organism>
<evidence type="ECO:0000313" key="2">
    <source>
        <dbReference type="EMBL" id="OPH08692.1"/>
    </source>
</evidence>
<protein>
    <recommendedName>
        <fullName evidence="4">Heterocyst formation protein HetP</fullName>
    </recommendedName>
</protein>
<keyword evidence="1" id="KW-1133">Transmembrane helix</keyword>
<gene>
    <name evidence="2" type="ORF">CENA302_14300</name>
</gene>
<name>A0A9Q5QUM3_9CYAN</name>
<evidence type="ECO:0008006" key="4">
    <source>
        <dbReference type="Google" id="ProtNLM"/>
    </source>
</evidence>
<keyword evidence="1" id="KW-0812">Transmembrane</keyword>
<evidence type="ECO:0000313" key="3">
    <source>
        <dbReference type="Proteomes" id="UP000190056"/>
    </source>
</evidence>
<evidence type="ECO:0000256" key="1">
    <source>
        <dbReference type="SAM" id="Phobius"/>
    </source>
</evidence>
<dbReference type="EMBL" id="MTPU01000055">
    <property type="protein sequence ID" value="OPH08692.1"/>
    <property type="molecule type" value="Genomic_DNA"/>
</dbReference>
<sequence>MIPENFEQKQESEKIDITFQHIQIQQIIHAIIAGKYAWACILFIYFSGRDPLHYIPQEIYTKLVRDNFPLVPTSQDKLHANMKHNLDIY</sequence>
<dbReference type="Proteomes" id="UP000190056">
    <property type="component" value="Unassembled WGS sequence"/>
</dbReference>
<dbReference type="RefSeq" id="WP_061546017.1">
    <property type="nucleotide sequence ID" value="NZ_MTPU01000055.1"/>
</dbReference>
<dbReference type="InterPro" id="IPR049598">
    <property type="entry name" value="HetP-like"/>
</dbReference>
<proteinExistence type="predicted"/>
<dbReference type="AlphaFoldDB" id="A0A9Q5QUM3"/>
<comment type="caution">
    <text evidence="2">The sequence shown here is derived from an EMBL/GenBank/DDBJ whole genome shotgun (WGS) entry which is preliminary data.</text>
</comment>
<reference evidence="2 3" key="1">
    <citation type="submission" date="2017-01" db="EMBL/GenBank/DDBJ databases">
        <authorList>
            <person name="Abreu V.A."/>
            <person name="Popin R.V."/>
            <person name="Rigonato J."/>
            <person name="Andreote A.P."/>
            <person name="Schaker P.C."/>
            <person name="Hoff-Risseti C."/>
            <person name="Alvarenga D.O."/>
            <person name="Varani A.M."/>
            <person name="Fiore M.F."/>
        </authorList>
    </citation>
    <scope>NUCLEOTIDE SEQUENCE [LARGE SCALE GENOMIC DNA]</scope>
    <source>
        <strain evidence="2 3">CENA302</strain>
    </source>
</reference>
<dbReference type="NCBIfam" id="NF037966">
    <property type="entry name" value="HetP_family"/>
    <property type="match status" value="1"/>
</dbReference>
<feature type="transmembrane region" description="Helical" evidence="1">
    <location>
        <begin position="27"/>
        <end position="46"/>
    </location>
</feature>